<dbReference type="GO" id="GO:0003700">
    <property type="term" value="F:DNA-binding transcription factor activity"/>
    <property type="evidence" value="ECO:0007669"/>
    <property type="project" value="InterPro"/>
</dbReference>
<dbReference type="PANTHER" id="PTHR33154:SF18">
    <property type="entry name" value="ARSENICAL RESISTANCE OPERON REPRESSOR"/>
    <property type="match status" value="1"/>
</dbReference>
<gene>
    <name evidence="5" type="ORF">BHE16_02525</name>
</gene>
<dbReference type="InterPro" id="IPR018334">
    <property type="entry name" value="ArsR_HTH"/>
</dbReference>
<dbReference type="PRINTS" id="PR00778">
    <property type="entry name" value="HTHARSR"/>
</dbReference>
<dbReference type="KEGG" id="nae:BHE16_02525"/>
<keyword evidence="2" id="KW-0238">DNA-binding</keyword>
<keyword evidence="1" id="KW-0805">Transcription regulation</keyword>
<dbReference type="NCBIfam" id="NF033788">
    <property type="entry name" value="HTH_metalloreg"/>
    <property type="match status" value="1"/>
</dbReference>
<dbReference type="PROSITE" id="PS00846">
    <property type="entry name" value="HTH_ARSR_1"/>
    <property type="match status" value="1"/>
</dbReference>
<reference evidence="5 6" key="1">
    <citation type="submission" date="2016-11" db="EMBL/GenBank/DDBJ databases">
        <title>Genome sequencing of Zhihengliuella aestuarii B18 antagonistic to Plasmodiophora brassicae.</title>
        <authorList>
            <person name="Luo Y."/>
        </authorList>
    </citation>
    <scope>NUCLEOTIDE SEQUENCE [LARGE SCALE GENOMIC DNA]</scope>
    <source>
        <strain evidence="5 6">B18</strain>
    </source>
</reference>
<evidence type="ECO:0000256" key="2">
    <source>
        <dbReference type="ARBA" id="ARBA00023125"/>
    </source>
</evidence>
<dbReference type="AlphaFoldDB" id="A0A1L2ZM35"/>
<dbReference type="GO" id="GO:0003677">
    <property type="term" value="F:DNA binding"/>
    <property type="evidence" value="ECO:0007669"/>
    <property type="project" value="UniProtKB-KW"/>
</dbReference>
<accession>A0A1L2ZM35</accession>
<evidence type="ECO:0000313" key="5">
    <source>
        <dbReference type="EMBL" id="APF40081.1"/>
    </source>
</evidence>
<dbReference type="InterPro" id="IPR011991">
    <property type="entry name" value="ArsR-like_HTH"/>
</dbReference>
<name>A0A1L2ZM35_9MICC</name>
<dbReference type="Proteomes" id="UP000183530">
    <property type="component" value="Chromosome"/>
</dbReference>
<evidence type="ECO:0000256" key="3">
    <source>
        <dbReference type="ARBA" id="ARBA00023163"/>
    </source>
</evidence>
<dbReference type="Pfam" id="PF01022">
    <property type="entry name" value="HTH_5"/>
    <property type="match status" value="1"/>
</dbReference>
<evidence type="ECO:0000256" key="1">
    <source>
        <dbReference type="ARBA" id="ARBA00023015"/>
    </source>
</evidence>
<dbReference type="PANTHER" id="PTHR33154">
    <property type="entry name" value="TRANSCRIPTIONAL REGULATOR, ARSR FAMILY"/>
    <property type="match status" value="1"/>
</dbReference>
<dbReference type="InterPro" id="IPR001845">
    <property type="entry name" value="HTH_ArsR_DNA-bd_dom"/>
</dbReference>
<evidence type="ECO:0000259" key="4">
    <source>
        <dbReference type="PROSITE" id="PS50987"/>
    </source>
</evidence>
<dbReference type="CDD" id="cd00090">
    <property type="entry name" value="HTH_ARSR"/>
    <property type="match status" value="1"/>
</dbReference>
<feature type="domain" description="HTH arsR-type" evidence="4">
    <location>
        <begin position="32"/>
        <end position="129"/>
    </location>
</feature>
<dbReference type="InterPro" id="IPR051081">
    <property type="entry name" value="HTH_MetalResp_TranReg"/>
</dbReference>
<keyword evidence="3" id="KW-0804">Transcription</keyword>
<dbReference type="PROSITE" id="PS50987">
    <property type="entry name" value="HTH_ARSR_2"/>
    <property type="match status" value="1"/>
</dbReference>
<evidence type="ECO:0000313" key="6">
    <source>
        <dbReference type="Proteomes" id="UP000183530"/>
    </source>
</evidence>
<dbReference type="InterPro" id="IPR036388">
    <property type="entry name" value="WH-like_DNA-bd_sf"/>
</dbReference>
<dbReference type="EMBL" id="CP018135">
    <property type="protein sequence ID" value="APF40081.1"/>
    <property type="molecule type" value="Genomic_DNA"/>
</dbReference>
<proteinExistence type="predicted"/>
<dbReference type="SMART" id="SM00418">
    <property type="entry name" value="HTH_ARSR"/>
    <property type="match status" value="1"/>
</dbReference>
<dbReference type="SUPFAM" id="SSF46785">
    <property type="entry name" value="Winged helix' DNA-binding domain"/>
    <property type="match status" value="1"/>
</dbReference>
<organism evidence="5 6">
    <name type="scientific">Neomicrococcus aestuarii</name>
    <dbReference type="NCBI Taxonomy" id="556325"/>
    <lineage>
        <taxon>Bacteria</taxon>
        <taxon>Bacillati</taxon>
        <taxon>Actinomycetota</taxon>
        <taxon>Actinomycetes</taxon>
        <taxon>Micrococcales</taxon>
        <taxon>Micrococcaceae</taxon>
        <taxon>Neomicrococcus</taxon>
    </lineage>
</organism>
<protein>
    <recommendedName>
        <fullName evidence="4">HTH arsR-type domain-containing protein</fullName>
    </recommendedName>
</protein>
<keyword evidence="6" id="KW-1185">Reference proteome</keyword>
<sequence>MQKCEYLRVKLVTALQSEAKSSCSSQMVGAAVDDLASAELANTFKALSDPCRVRLLSIIAAHENQEACVCDLNESFELSQPTISRHLKILADAGLVTRDKRGVWVYYRANNDALVKLADFLWPSQPAEPISNRRAAAPAKLAARA</sequence>
<dbReference type="STRING" id="556325.BHE16_02525"/>
<dbReference type="InterPro" id="IPR036390">
    <property type="entry name" value="WH_DNA-bd_sf"/>
</dbReference>
<dbReference type="Gene3D" id="1.10.10.10">
    <property type="entry name" value="Winged helix-like DNA-binding domain superfamily/Winged helix DNA-binding domain"/>
    <property type="match status" value="1"/>
</dbReference>